<dbReference type="GO" id="GO:0016887">
    <property type="term" value="F:ATP hydrolysis activity"/>
    <property type="evidence" value="ECO:0007669"/>
    <property type="project" value="InterPro"/>
</dbReference>
<dbReference type="PANTHER" id="PTHR42788:SF13">
    <property type="entry name" value="ALIPHATIC SULFONATES IMPORT ATP-BINDING PROTEIN SSUB"/>
    <property type="match status" value="1"/>
</dbReference>
<keyword evidence="2" id="KW-0547">Nucleotide-binding</keyword>
<comment type="caution">
    <text evidence="5">The sequence shown here is derived from an EMBL/GenBank/DDBJ whole genome shotgun (WGS) entry which is preliminary data.</text>
</comment>
<dbReference type="EMBL" id="SMKZ01000085">
    <property type="protein sequence ID" value="TDD96116.1"/>
    <property type="molecule type" value="Genomic_DNA"/>
</dbReference>
<evidence type="ECO:0000256" key="2">
    <source>
        <dbReference type="ARBA" id="ARBA00022741"/>
    </source>
</evidence>
<dbReference type="GO" id="GO:0005524">
    <property type="term" value="F:ATP binding"/>
    <property type="evidence" value="ECO:0007669"/>
    <property type="project" value="UniProtKB-KW"/>
</dbReference>
<dbReference type="InterPro" id="IPR003593">
    <property type="entry name" value="AAA+_ATPase"/>
</dbReference>
<dbReference type="InterPro" id="IPR003439">
    <property type="entry name" value="ABC_transporter-like_ATP-bd"/>
</dbReference>
<proteinExistence type="predicted"/>
<evidence type="ECO:0000256" key="3">
    <source>
        <dbReference type="ARBA" id="ARBA00022840"/>
    </source>
</evidence>
<reference evidence="5 6" key="1">
    <citation type="submission" date="2019-03" db="EMBL/GenBank/DDBJ databases">
        <title>Draft genome sequences of novel Actinobacteria.</title>
        <authorList>
            <person name="Sahin N."/>
            <person name="Ay H."/>
            <person name="Saygin H."/>
        </authorList>
    </citation>
    <scope>NUCLEOTIDE SEQUENCE [LARGE SCALE GENOMIC DNA]</scope>
    <source>
        <strain evidence="5 6">5K138</strain>
    </source>
</reference>
<dbReference type="PANTHER" id="PTHR42788">
    <property type="entry name" value="TAURINE IMPORT ATP-BINDING PROTEIN-RELATED"/>
    <property type="match status" value="1"/>
</dbReference>
<dbReference type="InParanoid" id="A0A4R5CBH4"/>
<sequence length="265" mass="29100">MTMLSVDQLNQVYVDTYTGEATVAIEDVSFDVPEGQFVSVIGPSGCGKTTVLNIVAGFVDATGGTVRLQGSPVSGPGPDRGVVFQDFALFPWKTVEANIAFGLKTQGVGKVERRAKAQEMIDLVGLTGFEKKYPHELSGGMRQRAGVARVLATEPAIMLMDEPFASVDAQTRRVLQQEVLRIWEQRRTTVLFVTHDVDEAVFMSDRVVVLSPRPSTVRADLSIQIPRPRSWTDMHTNTEFVRIRRELMTMLGVETGVETGSRSAP</sequence>
<evidence type="ECO:0000313" key="6">
    <source>
        <dbReference type="Proteomes" id="UP000294739"/>
    </source>
</evidence>
<dbReference type="PROSITE" id="PS50893">
    <property type="entry name" value="ABC_TRANSPORTER_2"/>
    <property type="match status" value="1"/>
</dbReference>
<dbReference type="Proteomes" id="UP000294739">
    <property type="component" value="Unassembled WGS sequence"/>
</dbReference>
<dbReference type="SUPFAM" id="SSF52540">
    <property type="entry name" value="P-loop containing nucleoside triphosphate hydrolases"/>
    <property type="match status" value="1"/>
</dbReference>
<evidence type="ECO:0000256" key="1">
    <source>
        <dbReference type="ARBA" id="ARBA00022448"/>
    </source>
</evidence>
<accession>A0A4R5CBH4</accession>
<dbReference type="SMART" id="SM00382">
    <property type="entry name" value="AAA"/>
    <property type="match status" value="1"/>
</dbReference>
<protein>
    <submittedName>
        <fullName evidence="5">ABC transporter ATP-binding protein</fullName>
    </submittedName>
</protein>
<keyword evidence="6" id="KW-1185">Reference proteome</keyword>
<name>A0A4R5CBH4_9ACTN</name>
<keyword evidence="3 5" id="KW-0067">ATP-binding</keyword>
<evidence type="ECO:0000259" key="4">
    <source>
        <dbReference type="PROSITE" id="PS50893"/>
    </source>
</evidence>
<feature type="domain" description="ABC transporter" evidence="4">
    <location>
        <begin position="4"/>
        <end position="237"/>
    </location>
</feature>
<dbReference type="Gene3D" id="3.40.50.300">
    <property type="entry name" value="P-loop containing nucleotide triphosphate hydrolases"/>
    <property type="match status" value="1"/>
</dbReference>
<evidence type="ECO:0000313" key="5">
    <source>
        <dbReference type="EMBL" id="TDD96116.1"/>
    </source>
</evidence>
<keyword evidence="1" id="KW-0813">Transport</keyword>
<dbReference type="InterPro" id="IPR017871">
    <property type="entry name" value="ABC_transporter-like_CS"/>
</dbReference>
<gene>
    <name evidence="5" type="ORF">E1269_30695</name>
</gene>
<dbReference type="PROSITE" id="PS00211">
    <property type="entry name" value="ABC_TRANSPORTER_1"/>
    <property type="match status" value="1"/>
</dbReference>
<dbReference type="Pfam" id="PF00005">
    <property type="entry name" value="ABC_tran"/>
    <property type="match status" value="1"/>
</dbReference>
<organism evidence="5 6">
    <name type="scientific">Jiangella asiatica</name>
    <dbReference type="NCBI Taxonomy" id="2530372"/>
    <lineage>
        <taxon>Bacteria</taxon>
        <taxon>Bacillati</taxon>
        <taxon>Actinomycetota</taxon>
        <taxon>Actinomycetes</taxon>
        <taxon>Jiangellales</taxon>
        <taxon>Jiangellaceae</taxon>
        <taxon>Jiangella</taxon>
    </lineage>
</organism>
<dbReference type="InterPro" id="IPR050166">
    <property type="entry name" value="ABC_transporter_ATP-bind"/>
</dbReference>
<dbReference type="RefSeq" id="WP_131901843.1">
    <property type="nucleotide sequence ID" value="NZ_SMKZ01000085.1"/>
</dbReference>
<dbReference type="CDD" id="cd03293">
    <property type="entry name" value="ABC_NrtD_SsuB_transporters"/>
    <property type="match status" value="1"/>
</dbReference>
<dbReference type="InterPro" id="IPR027417">
    <property type="entry name" value="P-loop_NTPase"/>
</dbReference>
<dbReference type="OrthoDB" id="4533303at2"/>
<dbReference type="AlphaFoldDB" id="A0A4R5CBH4"/>